<protein>
    <submittedName>
        <fullName evidence="3">Uncharacterized protein</fullName>
    </submittedName>
</protein>
<dbReference type="HOGENOM" id="CLU_1455369_0_0_1"/>
<accession>L7JT25</accession>
<evidence type="ECO:0000256" key="2">
    <source>
        <dbReference type="SAM" id="Phobius"/>
    </source>
</evidence>
<proteinExistence type="predicted"/>
<sequence>MNVNNIQLPCTHSTKKTIRDNRRGDIPSYDYEYIDCDTNEHSYPDHEENNRTDEIINNKEDHKSYEVDPTTPNYFSNENITDIIVTTTAKQPEDESSVDWSLFISISLAILLILLLLLLCCLYRIKIRRSGKYKVKRAEEKSASKKKSEDEGSTSPKNERSLEEDGNADSSPIQRVPKNKSLTTAV</sequence>
<feature type="compositionally biased region" description="Basic and acidic residues" evidence="1">
    <location>
        <begin position="137"/>
        <end position="150"/>
    </location>
</feature>
<evidence type="ECO:0000313" key="4">
    <source>
        <dbReference type="Proteomes" id="UP000011185"/>
    </source>
</evidence>
<dbReference type="VEuPathDB" id="MicrosporidiaDB:THOM_3185"/>
<keyword evidence="2" id="KW-0812">Transmembrane</keyword>
<evidence type="ECO:0000256" key="1">
    <source>
        <dbReference type="SAM" id="MobiDB-lite"/>
    </source>
</evidence>
<organism evidence="3 4">
    <name type="scientific">Trachipleistophora hominis</name>
    <name type="common">Microsporidian parasite</name>
    <dbReference type="NCBI Taxonomy" id="72359"/>
    <lineage>
        <taxon>Eukaryota</taxon>
        <taxon>Fungi</taxon>
        <taxon>Fungi incertae sedis</taxon>
        <taxon>Microsporidia</taxon>
        <taxon>Pleistophoridae</taxon>
        <taxon>Trachipleistophora</taxon>
    </lineage>
</organism>
<gene>
    <name evidence="3" type="ORF">THOM_3185</name>
</gene>
<feature type="region of interest" description="Disordered" evidence="1">
    <location>
        <begin position="137"/>
        <end position="186"/>
    </location>
</feature>
<keyword evidence="4" id="KW-1185">Reference proteome</keyword>
<feature type="transmembrane region" description="Helical" evidence="2">
    <location>
        <begin position="100"/>
        <end position="125"/>
    </location>
</feature>
<evidence type="ECO:0000313" key="3">
    <source>
        <dbReference type="EMBL" id="ELQ73907.1"/>
    </source>
</evidence>
<keyword evidence="2" id="KW-1133">Transmembrane helix</keyword>
<name>L7JT25_TRAHO</name>
<dbReference type="AlphaFoldDB" id="L7JT25"/>
<dbReference type="Proteomes" id="UP000011185">
    <property type="component" value="Unassembled WGS sequence"/>
</dbReference>
<reference evidence="3 4" key="1">
    <citation type="journal article" date="2012" name="PLoS Pathog.">
        <title>The genome of the obligate intracellular parasite Trachipleistophora hominis: new insights into microsporidian genome dynamics and reductive evolution.</title>
        <authorList>
            <person name="Heinz E."/>
            <person name="Williams T.A."/>
            <person name="Nakjang S."/>
            <person name="Noel C.J."/>
            <person name="Swan D.C."/>
            <person name="Goldberg A.V."/>
            <person name="Harris S.R."/>
            <person name="Weinmaier T."/>
            <person name="Markert S."/>
            <person name="Becher D."/>
            <person name="Bernhardt J."/>
            <person name="Dagan T."/>
            <person name="Hacker C."/>
            <person name="Lucocq J.M."/>
            <person name="Schweder T."/>
            <person name="Rattei T."/>
            <person name="Hall N."/>
            <person name="Hirt R.P."/>
            <person name="Embley T.M."/>
        </authorList>
    </citation>
    <scope>NUCLEOTIDE SEQUENCE [LARGE SCALE GENOMIC DNA]</scope>
</reference>
<keyword evidence="2" id="KW-0472">Membrane</keyword>
<dbReference type="EMBL" id="JH994098">
    <property type="protein sequence ID" value="ELQ73907.1"/>
    <property type="molecule type" value="Genomic_DNA"/>
</dbReference>
<dbReference type="InParanoid" id="L7JT25"/>